<dbReference type="SUPFAM" id="SSF111369">
    <property type="entry name" value="HlyD-like secretion proteins"/>
    <property type="match status" value="1"/>
</dbReference>
<evidence type="ECO:0000259" key="5">
    <source>
        <dbReference type="Pfam" id="PF25876"/>
    </source>
</evidence>
<accession>A0A556QDI1</accession>
<dbReference type="InterPro" id="IPR058627">
    <property type="entry name" value="MdtA-like_C"/>
</dbReference>
<evidence type="ECO:0000313" key="9">
    <source>
        <dbReference type="EMBL" id="TSJ74719.1"/>
    </source>
</evidence>
<dbReference type="Gene3D" id="2.40.420.20">
    <property type="match status" value="1"/>
</dbReference>
<protein>
    <submittedName>
        <fullName evidence="9">Efflux RND transporter periplasmic adaptor subunit</fullName>
    </submittedName>
</protein>
<dbReference type="Pfam" id="PF25876">
    <property type="entry name" value="HH_MFP_RND"/>
    <property type="match status" value="1"/>
</dbReference>
<feature type="domain" description="Multidrug resistance protein MdtA-like barrel-sandwich hybrid" evidence="6">
    <location>
        <begin position="62"/>
        <end position="205"/>
    </location>
</feature>
<dbReference type="GO" id="GO:0030313">
    <property type="term" value="C:cell envelope"/>
    <property type="evidence" value="ECO:0007669"/>
    <property type="project" value="UniProtKB-SubCell"/>
</dbReference>
<dbReference type="Gene3D" id="1.10.287.470">
    <property type="entry name" value="Helix hairpin bin"/>
    <property type="match status" value="1"/>
</dbReference>
<feature type="chain" id="PRO_5021907057" evidence="4">
    <location>
        <begin position="24"/>
        <end position="390"/>
    </location>
</feature>
<feature type="domain" description="Multidrug resistance protein MdtA-like C-terminal permuted SH3" evidence="8">
    <location>
        <begin position="298"/>
        <end position="356"/>
    </location>
</feature>
<dbReference type="Gene3D" id="2.40.50.100">
    <property type="match status" value="1"/>
</dbReference>
<evidence type="ECO:0000256" key="1">
    <source>
        <dbReference type="ARBA" id="ARBA00004196"/>
    </source>
</evidence>
<dbReference type="InterPro" id="IPR058626">
    <property type="entry name" value="MdtA-like_b-barrel"/>
</dbReference>
<feature type="compositionally biased region" description="Low complexity" evidence="3">
    <location>
        <begin position="369"/>
        <end position="390"/>
    </location>
</feature>
<feature type="region of interest" description="Disordered" evidence="3">
    <location>
        <begin position="355"/>
        <end position="390"/>
    </location>
</feature>
<dbReference type="Pfam" id="PF25967">
    <property type="entry name" value="RND-MFP_C"/>
    <property type="match status" value="1"/>
</dbReference>
<dbReference type="InterPro" id="IPR006143">
    <property type="entry name" value="RND_pump_MFP"/>
</dbReference>
<dbReference type="PANTHER" id="PTHR30158">
    <property type="entry name" value="ACRA/E-RELATED COMPONENT OF DRUG EFFLUX TRANSPORTER"/>
    <property type="match status" value="1"/>
</dbReference>
<dbReference type="InterPro" id="IPR058625">
    <property type="entry name" value="MdtA-like_BSH"/>
</dbReference>
<evidence type="ECO:0000259" key="7">
    <source>
        <dbReference type="Pfam" id="PF25944"/>
    </source>
</evidence>
<dbReference type="EMBL" id="VMBG01000005">
    <property type="protein sequence ID" value="TSJ74719.1"/>
    <property type="molecule type" value="Genomic_DNA"/>
</dbReference>
<dbReference type="OrthoDB" id="9783047at2"/>
<evidence type="ECO:0000313" key="10">
    <source>
        <dbReference type="Proteomes" id="UP000315648"/>
    </source>
</evidence>
<dbReference type="RefSeq" id="WP_144354318.1">
    <property type="nucleotide sequence ID" value="NZ_CBCRVV010000028.1"/>
</dbReference>
<comment type="subcellular location">
    <subcellularLocation>
        <location evidence="1">Cell envelope</location>
    </subcellularLocation>
</comment>
<feature type="signal peptide" evidence="4">
    <location>
        <begin position="1"/>
        <end position="23"/>
    </location>
</feature>
<keyword evidence="10" id="KW-1185">Reference proteome</keyword>
<keyword evidence="4" id="KW-0732">Signal</keyword>
<evidence type="ECO:0000256" key="2">
    <source>
        <dbReference type="ARBA" id="ARBA00009477"/>
    </source>
</evidence>
<feature type="domain" description="Multidrug resistance protein MdtA-like alpha-helical hairpin" evidence="5">
    <location>
        <begin position="103"/>
        <end position="172"/>
    </location>
</feature>
<comment type="caution">
    <text evidence="9">The sequence shown here is derived from an EMBL/GenBank/DDBJ whole genome shotgun (WGS) entry which is preliminary data.</text>
</comment>
<sequence length="390" mass="40993">MKNSLRSVAMLATALGGVILLSACGQKKPAAAPRAISVEITEATTRDVPIWLNGIGNVQANNTVTVRPRVSGELESIQFTEGQEIKVGDILAQIDSRPYKAALAQALAQLAQSEAQNANDLREYERIKGLVATNTESRQLLDQREATRAQSAALVQAAQAAVDNAKLNLDFTTVRAPIGGHTGVRLLDAGNLVTASQNNGLVVITQTKPISVLFTLPQQYFLDIRRGITAAGANNALPVEALDDAGRTLASGKLELIDNQIDTSTGTLRLKAVFPNDDQTLWPGQFVNARVLVQTLPQALNIPTEAVQPGLDGPFAYVVKADSTVEPRNLKLGPSVNGITVVQSGLAAGDRVVREGQNKLEPGSRVELAKPTPAPASAASGSANTPAAAK</sequence>
<evidence type="ECO:0000259" key="6">
    <source>
        <dbReference type="Pfam" id="PF25917"/>
    </source>
</evidence>
<dbReference type="Proteomes" id="UP000315648">
    <property type="component" value="Unassembled WGS sequence"/>
</dbReference>
<reference evidence="9 10" key="1">
    <citation type="submission" date="2019-07" db="EMBL/GenBank/DDBJ databases">
        <title>Description of 53C-WASEF.</title>
        <authorList>
            <person name="Pitt A."/>
            <person name="Hahn M.W."/>
        </authorList>
    </citation>
    <scope>NUCLEOTIDE SEQUENCE [LARGE SCALE GENOMIC DNA]</scope>
    <source>
        <strain evidence="9 10">53C-WASEF</strain>
    </source>
</reference>
<proteinExistence type="inferred from homology"/>
<comment type="similarity">
    <text evidence="2">Belongs to the membrane fusion protein (MFP) (TC 8.A.1) family.</text>
</comment>
<dbReference type="GO" id="GO:0005886">
    <property type="term" value="C:plasma membrane"/>
    <property type="evidence" value="ECO:0007669"/>
    <property type="project" value="TreeGrafter"/>
</dbReference>
<evidence type="ECO:0000259" key="8">
    <source>
        <dbReference type="Pfam" id="PF25967"/>
    </source>
</evidence>
<evidence type="ECO:0000256" key="3">
    <source>
        <dbReference type="SAM" id="MobiDB-lite"/>
    </source>
</evidence>
<dbReference type="GO" id="GO:0046677">
    <property type="term" value="P:response to antibiotic"/>
    <property type="evidence" value="ECO:0007669"/>
    <property type="project" value="TreeGrafter"/>
</dbReference>
<organism evidence="9 10">
    <name type="scientific">Rariglobus hedericola</name>
    <dbReference type="NCBI Taxonomy" id="2597822"/>
    <lineage>
        <taxon>Bacteria</taxon>
        <taxon>Pseudomonadati</taxon>
        <taxon>Verrucomicrobiota</taxon>
        <taxon>Opitutia</taxon>
        <taxon>Opitutales</taxon>
        <taxon>Opitutaceae</taxon>
        <taxon>Rariglobus</taxon>
    </lineage>
</organism>
<dbReference type="Gene3D" id="2.40.30.170">
    <property type="match status" value="1"/>
</dbReference>
<dbReference type="AlphaFoldDB" id="A0A556QDI1"/>
<name>A0A556QDI1_9BACT</name>
<evidence type="ECO:0000256" key="4">
    <source>
        <dbReference type="SAM" id="SignalP"/>
    </source>
</evidence>
<dbReference type="NCBIfam" id="TIGR01730">
    <property type="entry name" value="RND_mfp"/>
    <property type="match status" value="1"/>
</dbReference>
<feature type="domain" description="Multidrug resistance protein MdtA-like beta-barrel" evidence="7">
    <location>
        <begin position="209"/>
        <end position="294"/>
    </location>
</feature>
<dbReference type="FunFam" id="2.40.420.20:FF:000001">
    <property type="entry name" value="Efflux RND transporter periplasmic adaptor subunit"/>
    <property type="match status" value="1"/>
</dbReference>
<dbReference type="Pfam" id="PF25917">
    <property type="entry name" value="BSH_RND"/>
    <property type="match status" value="1"/>
</dbReference>
<dbReference type="Pfam" id="PF25944">
    <property type="entry name" value="Beta-barrel_RND"/>
    <property type="match status" value="1"/>
</dbReference>
<gene>
    <name evidence="9" type="ORF">FPL22_17400</name>
</gene>
<dbReference type="GO" id="GO:0022857">
    <property type="term" value="F:transmembrane transporter activity"/>
    <property type="evidence" value="ECO:0007669"/>
    <property type="project" value="InterPro"/>
</dbReference>
<feature type="compositionally biased region" description="Basic and acidic residues" evidence="3">
    <location>
        <begin position="355"/>
        <end position="368"/>
    </location>
</feature>
<dbReference type="InterPro" id="IPR058624">
    <property type="entry name" value="MdtA-like_HH"/>
</dbReference>
<dbReference type="PROSITE" id="PS51257">
    <property type="entry name" value="PROKAR_LIPOPROTEIN"/>
    <property type="match status" value="1"/>
</dbReference>